<sequence>MTVRSHTTLRTFLLVLALVGTPCACSETRAPAMSMKLTSAAFAANASIPPRHTCQGGDVAPPLQWTGVPPNARSLALIVDDPDAPDPTAPQRTWVHWVLYNLPVAANGLPEKAAPLPAGTREGRNDWQRTGYGGPCPPKGRHRYFFKLYALDVELPDLHEPDKAALLKAMEGHVVAQAELIGTCQKQ</sequence>
<gene>
    <name evidence="3" type="ORF">ACFPN1_01735</name>
</gene>
<organism evidence="3 4">
    <name type="scientific">Lysobacter yangpyeongensis</name>
    <dbReference type="NCBI Taxonomy" id="346182"/>
    <lineage>
        <taxon>Bacteria</taxon>
        <taxon>Pseudomonadati</taxon>
        <taxon>Pseudomonadota</taxon>
        <taxon>Gammaproteobacteria</taxon>
        <taxon>Lysobacterales</taxon>
        <taxon>Lysobacteraceae</taxon>
        <taxon>Lysobacter</taxon>
    </lineage>
</organism>
<comment type="caution">
    <text evidence="3">The sequence shown here is derived from an EMBL/GenBank/DDBJ whole genome shotgun (WGS) entry which is preliminary data.</text>
</comment>
<dbReference type="Proteomes" id="UP001596036">
    <property type="component" value="Unassembled WGS sequence"/>
</dbReference>
<keyword evidence="3" id="KW-0649">Protein kinase inhibitor</keyword>
<evidence type="ECO:0000256" key="2">
    <source>
        <dbReference type="SAM" id="SignalP"/>
    </source>
</evidence>
<dbReference type="EMBL" id="JBHSNM010000001">
    <property type="protein sequence ID" value="MFC5568785.1"/>
    <property type="molecule type" value="Genomic_DNA"/>
</dbReference>
<accession>A0ABW0SIJ7</accession>
<dbReference type="SUPFAM" id="SSF49777">
    <property type="entry name" value="PEBP-like"/>
    <property type="match status" value="1"/>
</dbReference>
<dbReference type="GO" id="GO:0004860">
    <property type="term" value="F:protein kinase inhibitor activity"/>
    <property type="evidence" value="ECO:0007669"/>
    <property type="project" value="UniProtKB-KW"/>
</dbReference>
<reference evidence="4" key="1">
    <citation type="journal article" date="2019" name="Int. J. Syst. Evol. Microbiol.">
        <title>The Global Catalogue of Microorganisms (GCM) 10K type strain sequencing project: providing services to taxonomists for standard genome sequencing and annotation.</title>
        <authorList>
            <consortium name="The Broad Institute Genomics Platform"/>
            <consortium name="The Broad Institute Genome Sequencing Center for Infectious Disease"/>
            <person name="Wu L."/>
            <person name="Ma J."/>
        </authorList>
    </citation>
    <scope>NUCLEOTIDE SEQUENCE [LARGE SCALE GENOMIC DNA]</scope>
    <source>
        <strain evidence="4">KACC 11407</strain>
    </source>
</reference>
<feature type="chain" id="PRO_5047186081" evidence="2">
    <location>
        <begin position="25"/>
        <end position="187"/>
    </location>
</feature>
<dbReference type="InterPro" id="IPR008914">
    <property type="entry name" value="PEBP"/>
</dbReference>
<dbReference type="PANTHER" id="PTHR30289">
    <property type="entry name" value="UNCHARACTERIZED PROTEIN YBCL-RELATED"/>
    <property type="match status" value="1"/>
</dbReference>
<dbReference type="CDD" id="cd00865">
    <property type="entry name" value="PEBP_bact_arch"/>
    <property type="match status" value="1"/>
</dbReference>
<name>A0ABW0SIJ7_9GAMM</name>
<dbReference type="NCBIfam" id="TIGR00481">
    <property type="entry name" value="YbhB/YbcL family Raf kinase inhibitor-like protein"/>
    <property type="match status" value="1"/>
</dbReference>
<protein>
    <submittedName>
        <fullName evidence="3">YbhB/YbcL family Raf kinase inhibitor-like protein</fullName>
    </submittedName>
</protein>
<evidence type="ECO:0000313" key="3">
    <source>
        <dbReference type="EMBL" id="MFC5568785.1"/>
    </source>
</evidence>
<dbReference type="Pfam" id="PF01161">
    <property type="entry name" value="PBP"/>
    <property type="match status" value="1"/>
</dbReference>
<feature type="signal peptide" evidence="2">
    <location>
        <begin position="1"/>
        <end position="24"/>
    </location>
</feature>
<feature type="region of interest" description="Disordered" evidence="1">
    <location>
        <begin position="113"/>
        <end position="134"/>
    </location>
</feature>
<dbReference type="PANTHER" id="PTHR30289:SF1">
    <property type="entry name" value="PEBP (PHOSPHATIDYLETHANOLAMINE-BINDING PROTEIN) FAMILY PROTEIN"/>
    <property type="match status" value="1"/>
</dbReference>
<dbReference type="Gene3D" id="3.90.280.10">
    <property type="entry name" value="PEBP-like"/>
    <property type="match status" value="1"/>
</dbReference>
<keyword evidence="2" id="KW-0732">Signal</keyword>
<evidence type="ECO:0000256" key="1">
    <source>
        <dbReference type="SAM" id="MobiDB-lite"/>
    </source>
</evidence>
<dbReference type="InterPro" id="IPR005247">
    <property type="entry name" value="YbhB_YbcL/LppC-like"/>
</dbReference>
<dbReference type="InterPro" id="IPR036610">
    <property type="entry name" value="PEBP-like_sf"/>
</dbReference>
<proteinExistence type="predicted"/>
<keyword evidence="4" id="KW-1185">Reference proteome</keyword>
<evidence type="ECO:0000313" key="4">
    <source>
        <dbReference type="Proteomes" id="UP001596036"/>
    </source>
</evidence>
<dbReference type="RefSeq" id="WP_386752460.1">
    <property type="nucleotide sequence ID" value="NZ_JBHSNM010000001.1"/>
</dbReference>